<dbReference type="InterPro" id="IPR007461">
    <property type="entry name" value="Ysc84_actin-binding"/>
</dbReference>
<sequence length="219" mass="23060">MATGGIGLGGQIFVIVLNSDAVMKTFVQSRYLTLGRNVSVALGPWGRSSEIAGAVGSQSMVGMFAYSKTGGKFGGRSFKGGIIGQRLETNKKMYGAELTAKQLLSGKISSPPEAEPLMRLLNSEQFYAQPGVSSMDALPTPYQQLAELPAALPNEPNGSPNGNHELDTELPLKVAELGSGPQNTVYKMLAGQNGRAIYELDASQPLTQEQLSAKSPIAA</sequence>
<dbReference type="OrthoDB" id="10255128at2759"/>
<dbReference type="Proteomes" id="UP001147746">
    <property type="component" value="Unassembled WGS sequence"/>
</dbReference>
<dbReference type="AlphaFoldDB" id="A0A9W9PNX7"/>
<evidence type="ECO:0000313" key="2">
    <source>
        <dbReference type="EMBL" id="KAJ5299574.1"/>
    </source>
</evidence>
<evidence type="ECO:0000313" key="3">
    <source>
        <dbReference type="Proteomes" id="UP001147746"/>
    </source>
</evidence>
<gene>
    <name evidence="2" type="ORF">N7476_011131</name>
</gene>
<dbReference type="GO" id="GO:0051666">
    <property type="term" value="P:actin cortical patch localization"/>
    <property type="evidence" value="ECO:0007669"/>
    <property type="project" value="TreeGrafter"/>
</dbReference>
<comment type="caution">
    <text evidence="2">The sequence shown here is derived from an EMBL/GenBank/DDBJ whole genome shotgun (WGS) entry which is preliminary data.</text>
</comment>
<organism evidence="2 3">
    <name type="scientific">Penicillium atrosanguineum</name>
    <dbReference type="NCBI Taxonomy" id="1132637"/>
    <lineage>
        <taxon>Eukaryota</taxon>
        <taxon>Fungi</taxon>
        <taxon>Dikarya</taxon>
        <taxon>Ascomycota</taxon>
        <taxon>Pezizomycotina</taxon>
        <taxon>Eurotiomycetes</taxon>
        <taxon>Eurotiomycetidae</taxon>
        <taxon>Eurotiales</taxon>
        <taxon>Aspergillaceae</taxon>
        <taxon>Penicillium</taxon>
    </lineage>
</organism>
<protein>
    <recommendedName>
        <fullName evidence="1">Ysc84 actin-binding domain-containing protein</fullName>
    </recommendedName>
</protein>
<dbReference type="GO" id="GO:0051015">
    <property type="term" value="F:actin filament binding"/>
    <property type="evidence" value="ECO:0007669"/>
    <property type="project" value="TreeGrafter"/>
</dbReference>
<dbReference type="GO" id="GO:0030479">
    <property type="term" value="C:actin cortical patch"/>
    <property type="evidence" value="ECO:0007669"/>
    <property type="project" value="TreeGrafter"/>
</dbReference>
<dbReference type="PANTHER" id="PTHR15629:SF2">
    <property type="entry name" value="SH3 DOMAIN-CONTAINING YSC84-LIKE PROTEIN 1"/>
    <property type="match status" value="1"/>
</dbReference>
<dbReference type="GO" id="GO:0051017">
    <property type="term" value="P:actin filament bundle assembly"/>
    <property type="evidence" value="ECO:0007669"/>
    <property type="project" value="TreeGrafter"/>
</dbReference>
<evidence type="ECO:0000259" key="1">
    <source>
        <dbReference type="Pfam" id="PF04366"/>
    </source>
</evidence>
<dbReference type="Pfam" id="PF04366">
    <property type="entry name" value="Ysc84"/>
    <property type="match status" value="1"/>
</dbReference>
<reference evidence="2" key="2">
    <citation type="journal article" date="2023" name="IMA Fungus">
        <title>Comparative genomic study of the Penicillium genus elucidates a diverse pangenome and 15 lateral gene transfer events.</title>
        <authorList>
            <person name="Petersen C."/>
            <person name="Sorensen T."/>
            <person name="Nielsen M.R."/>
            <person name="Sondergaard T.E."/>
            <person name="Sorensen J.L."/>
            <person name="Fitzpatrick D.A."/>
            <person name="Frisvad J.C."/>
            <person name="Nielsen K.L."/>
        </authorList>
    </citation>
    <scope>NUCLEOTIDE SEQUENCE</scope>
    <source>
        <strain evidence="2">IBT 21472</strain>
    </source>
</reference>
<feature type="domain" description="Ysc84 actin-binding" evidence="1">
    <location>
        <begin position="7"/>
        <end position="123"/>
    </location>
</feature>
<name>A0A9W9PNX7_9EURO</name>
<proteinExistence type="predicted"/>
<dbReference type="EMBL" id="JAPZBO010000010">
    <property type="protein sequence ID" value="KAJ5299574.1"/>
    <property type="molecule type" value="Genomic_DNA"/>
</dbReference>
<keyword evidence="3" id="KW-1185">Reference proteome</keyword>
<accession>A0A9W9PNX7</accession>
<dbReference type="PANTHER" id="PTHR15629">
    <property type="entry name" value="SH3YL1 PROTEIN"/>
    <property type="match status" value="1"/>
</dbReference>
<reference evidence="2" key="1">
    <citation type="submission" date="2022-12" db="EMBL/GenBank/DDBJ databases">
        <authorList>
            <person name="Petersen C."/>
        </authorList>
    </citation>
    <scope>NUCLEOTIDE SEQUENCE</scope>
    <source>
        <strain evidence="2">IBT 21472</strain>
    </source>
</reference>
<dbReference type="InterPro" id="IPR051702">
    <property type="entry name" value="SH3_domain_YSC84-like"/>
</dbReference>
<dbReference type="GO" id="GO:0035091">
    <property type="term" value="F:phosphatidylinositol binding"/>
    <property type="evidence" value="ECO:0007669"/>
    <property type="project" value="TreeGrafter"/>
</dbReference>